<dbReference type="SUPFAM" id="SSF46774">
    <property type="entry name" value="ARID-like"/>
    <property type="match status" value="1"/>
</dbReference>
<dbReference type="GO" id="GO:0016514">
    <property type="term" value="C:SWI/SNF complex"/>
    <property type="evidence" value="ECO:0007669"/>
    <property type="project" value="TreeGrafter"/>
</dbReference>
<dbReference type="OrthoDB" id="1938591at2759"/>
<dbReference type="SMART" id="SM00501">
    <property type="entry name" value="BRIGHT"/>
    <property type="match status" value="1"/>
</dbReference>
<feature type="compositionally biased region" description="Polar residues" evidence="4">
    <location>
        <begin position="455"/>
        <end position="469"/>
    </location>
</feature>
<accession>A0A9P4ULJ2</accession>
<dbReference type="GO" id="GO:0006357">
    <property type="term" value="P:regulation of transcription by RNA polymerase II"/>
    <property type="evidence" value="ECO:0007669"/>
    <property type="project" value="TreeGrafter"/>
</dbReference>
<feature type="region of interest" description="Disordered" evidence="4">
    <location>
        <begin position="948"/>
        <end position="990"/>
    </location>
</feature>
<dbReference type="Proteomes" id="UP000799441">
    <property type="component" value="Unassembled WGS sequence"/>
</dbReference>
<feature type="compositionally biased region" description="Low complexity" evidence="4">
    <location>
        <begin position="189"/>
        <end position="200"/>
    </location>
</feature>
<feature type="domain" description="ARID" evidence="5">
    <location>
        <begin position="259"/>
        <end position="353"/>
    </location>
</feature>
<dbReference type="InterPro" id="IPR001606">
    <property type="entry name" value="ARID_dom"/>
</dbReference>
<feature type="region of interest" description="Disordered" evidence="4">
    <location>
        <begin position="1"/>
        <end position="144"/>
    </location>
</feature>
<dbReference type="EMBL" id="MU003845">
    <property type="protein sequence ID" value="KAF2717376.1"/>
    <property type="molecule type" value="Genomic_DNA"/>
</dbReference>
<evidence type="ECO:0000256" key="2">
    <source>
        <dbReference type="ARBA" id="ARBA00023163"/>
    </source>
</evidence>
<evidence type="ECO:0000256" key="1">
    <source>
        <dbReference type="ARBA" id="ARBA00023015"/>
    </source>
</evidence>
<dbReference type="Pfam" id="PF01388">
    <property type="entry name" value="ARID"/>
    <property type="match status" value="1"/>
</dbReference>
<proteinExistence type="predicted"/>
<keyword evidence="2" id="KW-0804">Transcription</keyword>
<organism evidence="6 7">
    <name type="scientific">Polychaeton citri CBS 116435</name>
    <dbReference type="NCBI Taxonomy" id="1314669"/>
    <lineage>
        <taxon>Eukaryota</taxon>
        <taxon>Fungi</taxon>
        <taxon>Dikarya</taxon>
        <taxon>Ascomycota</taxon>
        <taxon>Pezizomycotina</taxon>
        <taxon>Dothideomycetes</taxon>
        <taxon>Dothideomycetidae</taxon>
        <taxon>Capnodiales</taxon>
        <taxon>Capnodiaceae</taxon>
        <taxon>Polychaeton</taxon>
    </lineage>
</organism>
<evidence type="ECO:0000256" key="3">
    <source>
        <dbReference type="ARBA" id="ARBA00023242"/>
    </source>
</evidence>
<feature type="compositionally biased region" description="Polar residues" evidence="4">
    <location>
        <begin position="426"/>
        <end position="439"/>
    </location>
</feature>
<evidence type="ECO:0000313" key="7">
    <source>
        <dbReference type="Proteomes" id="UP000799441"/>
    </source>
</evidence>
<keyword evidence="1" id="KW-0805">Transcription regulation</keyword>
<feature type="compositionally biased region" description="Low complexity" evidence="4">
    <location>
        <begin position="238"/>
        <end position="260"/>
    </location>
</feature>
<gene>
    <name evidence="6" type="ORF">K431DRAFT_233216</name>
</gene>
<keyword evidence="3" id="KW-0539">Nucleus</keyword>
<feature type="compositionally biased region" description="Low complexity" evidence="4">
    <location>
        <begin position="396"/>
        <end position="418"/>
    </location>
</feature>
<dbReference type="InterPro" id="IPR036431">
    <property type="entry name" value="ARID_dom_sf"/>
</dbReference>
<evidence type="ECO:0000256" key="4">
    <source>
        <dbReference type="SAM" id="MobiDB-lite"/>
    </source>
</evidence>
<comment type="caution">
    <text evidence="6">The sequence shown here is derived from an EMBL/GenBank/DDBJ whole genome shotgun (WGS) entry which is preliminary data.</text>
</comment>
<evidence type="ECO:0000259" key="5">
    <source>
        <dbReference type="PROSITE" id="PS51011"/>
    </source>
</evidence>
<dbReference type="CDD" id="cd16871">
    <property type="entry name" value="ARID_Swi1p-like"/>
    <property type="match status" value="1"/>
</dbReference>
<feature type="region of interest" description="Disordered" evidence="4">
    <location>
        <begin position="189"/>
        <end position="260"/>
    </location>
</feature>
<feature type="compositionally biased region" description="Basic and acidic residues" evidence="4">
    <location>
        <begin position="966"/>
        <end position="977"/>
    </location>
</feature>
<dbReference type="PANTHER" id="PTHR13964">
    <property type="entry name" value="RBP-RELATED"/>
    <property type="match status" value="1"/>
</dbReference>
<feature type="compositionally biased region" description="Polar residues" evidence="4">
    <location>
        <begin position="46"/>
        <end position="58"/>
    </location>
</feature>
<dbReference type="Gene3D" id="1.10.150.60">
    <property type="entry name" value="ARID DNA-binding domain"/>
    <property type="match status" value="1"/>
</dbReference>
<feature type="compositionally biased region" description="Polar residues" evidence="4">
    <location>
        <begin position="955"/>
        <end position="965"/>
    </location>
</feature>
<feature type="region of interest" description="Disordered" evidence="4">
    <location>
        <begin position="374"/>
        <end position="480"/>
    </location>
</feature>
<dbReference type="PANTHER" id="PTHR13964:SF27">
    <property type="entry name" value="HAT-TRICK, ISOFORM D"/>
    <property type="match status" value="1"/>
</dbReference>
<dbReference type="InterPro" id="IPR051232">
    <property type="entry name" value="ARID/SWI1_ChromRemod"/>
</dbReference>
<dbReference type="GO" id="GO:0000976">
    <property type="term" value="F:transcription cis-regulatory region binding"/>
    <property type="evidence" value="ECO:0007669"/>
    <property type="project" value="TreeGrafter"/>
</dbReference>
<dbReference type="AlphaFoldDB" id="A0A9P4ULJ2"/>
<feature type="compositionally biased region" description="Low complexity" evidence="4">
    <location>
        <begin position="81"/>
        <end position="120"/>
    </location>
</feature>
<name>A0A9P4ULJ2_9PEZI</name>
<evidence type="ECO:0000313" key="6">
    <source>
        <dbReference type="EMBL" id="KAF2717376.1"/>
    </source>
</evidence>
<sequence>MPNGGPFHNQPAYQGSVVPAKRPHDGMSGSPPPPSVSRSQTPGYPNYSTPQPGQQFSAPPNPFAHLQQPGSNQATPSPTMQNQQFRPPPAQQQQQRMSNASPSPFPNQQQQNQQNQFGGQMPHQGQSPAPNMPHQGVGMGGGPAAGAGGFGQPYGMPPMSMPGMPSAMSAQASAMAGMSNDAQQYRLKLMQQQRQMQQAQSNGMVGPRPVGGQQNPMFNQAARQQMGAQLPGGMPPGQSQNQNQNQSQNPNQSQNQNQNQKRMAFMQTLRNVAQQSGQPFNMQPTIGGRPVDLFALWSITTQLGGMQKVDTMNQWPMVAAKLGFPQQQIPSAPEEMKRIHATSGVAAYEKMWFARQMHAKQEQARMHAQQMAGLGAQPAGSPTKMMQTPTQPPTQMPQFNQNQQAQTPQNPQATPVQANIPLPPNGMSTPTQMMGTPLQQHRRNSSLRKPDMTPQAVNQSLTAPSPKSVQKTHRSPSIKQEAPGMLMKLEESHSTVWEPQMRYITSDGGYETEVCVELGGRVARVMPAMPTVDEMGVIDTRAITLSLASGIHSEVRYALDALAIISMDSRISFDLEKCEDLIDVLVDCAEEQTELLSDDAAEVSDALDLPSYEDIMRSSRLEAETLQDVPGFGTHQSDLDLAADRLIAITTVLRNFSFFEHNHRLLTTASLIKWLSSMIRLLGTRNMLLRTWFNTQDFYKDTITFLSNVTQSLELPTKDDALHILHFLLAFGPQPAPSYDSTDGDKIRFTNFNPAIHRYLPPAIDCLAKLLARTEPNRGYYRSIFAAAFSPAPVSTTGTNHESPLDLLTKAFALSVSVLPDRTKGNLVNQVQYRIVEARKAYLTQGMLAADILTSLLPSDSSDSAEVARSWLQSEDGWALGLLNMAALLSVDKAPGPQAPNGMPGGRGNIGGPGARGELGYDYESFRLITYRALMMLKRLINGATAEDAEHKDVTSANHGTTVNGDTDKVQEVDQAAKRRKKSQQSRPFTLSVSLSKHDGIPQRHTIQGALLLERVDKTALGLLSELYDCGVRAGYSDDENTDLGFPPWWDDDENGDEDAEDLDVLGAGHGVTV</sequence>
<dbReference type="PROSITE" id="PS51011">
    <property type="entry name" value="ARID"/>
    <property type="match status" value="1"/>
</dbReference>
<reference evidence="6" key="1">
    <citation type="journal article" date="2020" name="Stud. Mycol.">
        <title>101 Dothideomycetes genomes: a test case for predicting lifestyles and emergence of pathogens.</title>
        <authorList>
            <person name="Haridas S."/>
            <person name="Albert R."/>
            <person name="Binder M."/>
            <person name="Bloem J."/>
            <person name="Labutti K."/>
            <person name="Salamov A."/>
            <person name="Andreopoulos B."/>
            <person name="Baker S."/>
            <person name="Barry K."/>
            <person name="Bills G."/>
            <person name="Bluhm B."/>
            <person name="Cannon C."/>
            <person name="Castanera R."/>
            <person name="Culley D."/>
            <person name="Daum C."/>
            <person name="Ezra D."/>
            <person name="Gonzalez J."/>
            <person name="Henrissat B."/>
            <person name="Kuo A."/>
            <person name="Liang C."/>
            <person name="Lipzen A."/>
            <person name="Lutzoni F."/>
            <person name="Magnuson J."/>
            <person name="Mondo S."/>
            <person name="Nolan M."/>
            <person name="Ohm R."/>
            <person name="Pangilinan J."/>
            <person name="Park H.-J."/>
            <person name="Ramirez L."/>
            <person name="Alfaro M."/>
            <person name="Sun H."/>
            <person name="Tritt A."/>
            <person name="Yoshinaga Y."/>
            <person name="Zwiers L.-H."/>
            <person name="Turgeon B."/>
            <person name="Goodwin S."/>
            <person name="Spatafora J."/>
            <person name="Crous P."/>
            <person name="Grigoriev I."/>
        </authorList>
    </citation>
    <scope>NUCLEOTIDE SEQUENCE</scope>
    <source>
        <strain evidence="6">CBS 116435</strain>
    </source>
</reference>
<keyword evidence="7" id="KW-1185">Reference proteome</keyword>
<protein>
    <recommendedName>
        <fullName evidence="5">ARID domain-containing protein</fullName>
    </recommendedName>
</protein>
<dbReference type="SMART" id="SM01014">
    <property type="entry name" value="ARID"/>
    <property type="match status" value="1"/>
</dbReference>
<feature type="compositionally biased region" description="Polar residues" evidence="4">
    <location>
        <begin position="68"/>
        <end position="80"/>
    </location>
</feature>
<feature type="compositionally biased region" description="Polar residues" evidence="4">
    <location>
        <begin position="212"/>
        <end position="227"/>
    </location>
</feature>